<keyword evidence="2" id="KW-0175">Coiled coil</keyword>
<keyword evidence="3" id="KW-0472">Membrane</keyword>
<feature type="transmembrane region" description="Helical" evidence="3">
    <location>
        <begin position="29"/>
        <end position="49"/>
    </location>
</feature>
<proteinExistence type="inferred from homology"/>
<evidence type="ECO:0000256" key="2">
    <source>
        <dbReference type="SAM" id="Coils"/>
    </source>
</evidence>
<dbReference type="OrthoDB" id="9811754at2"/>
<keyword evidence="3" id="KW-0812">Transmembrane</keyword>
<protein>
    <submittedName>
        <fullName evidence="5">HlyD family secretion protein</fullName>
    </submittedName>
</protein>
<dbReference type="KEGG" id="xbc:ELE36_14685"/>
<dbReference type="EMBL" id="CP035704">
    <property type="protein sequence ID" value="QBB71501.1"/>
    <property type="molecule type" value="Genomic_DNA"/>
</dbReference>
<dbReference type="PANTHER" id="PTHR30386:SF24">
    <property type="entry name" value="MULTIDRUG RESISTANCE EFFLUX PUMP"/>
    <property type="match status" value="1"/>
</dbReference>
<feature type="domain" description="Multidrug resistance protein MdtA-like barrel-sandwich hybrid" evidence="4">
    <location>
        <begin position="68"/>
        <end position="272"/>
    </location>
</feature>
<reference evidence="5 6" key="1">
    <citation type="submission" date="2019-01" db="EMBL/GenBank/DDBJ databases">
        <title>Pseudolysobacter antarctica gen. nov., sp. nov., isolated from Fildes Peninsula, Antarctica.</title>
        <authorList>
            <person name="Wei Z."/>
            <person name="Peng F."/>
        </authorList>
    </citation>
    <scope>NUCLEOTIDE SEQUENCE [LARGE SCALE GENOMIC DNA]</scope>
    <source>
        <strain evidence="5 6">AQ6-296</strain>
    </source>
</reference>
<dbReference type="Proteomes" id="UP000291562">
    <property type="component" value="Chromosome"/>
</dbReference>
<dbReference type="PRINTS" id="PR01490">
    <property type="entry name" value="RTXTOXIND"/>
</dbReference>
<evidence type="ECO:0000256" key="3">
    <source>
        <dbReference type="SAM" id="Phobius"/>
    </source>
</evidence>
<accession>A0A411HLW4</accession>
<evidence type="ECO:0000313" key="6">
    <source>
        <dbReference type="Proteomes" id="UP000291562"/>
    </source>
</evidence>
<keyword evidence="6" id="KW-1185">Reference proteome</keyword>
<dbReference type="Gene3D" id="2.40.30.170">
    <property type="match status" value="1"/>
</dbReference>
<gene>
    <name evidence="5" type="ORF">ELE36_14685</name>
</gene>
<keyword evidence="3" id="KW-1133">Transmembrane helix</keyword>
<dbReference type="Gene3D" id="1.10.287.470">
    <property type="entry name" value="Helix hairpin bin"/>
    <property type="match status" value="1"/>
</dbReference>
<dbReference type="Gene3D" id="2.40.50.100">
    <property type="match status" value="1"/>
</dbReference>
<evidence type="ECO:0000259" key="4">
    <source>
        <dbReference type="Pfam" id="PF25917"/>
    </source>
</evidence>
<dbReference type="PANTHER" id="PTHR30386">
    <property type="entry name" value="MEMBRANE FUSION SUBUNIT OF EMRAB-TOLC MULTIDRUG EFFLUX PUMP"/>
    <property type="match status" value="1"/>
</dbReference>
<dbReference type="InterPro" id="IPR050739">
    <property type="entry name" value="MFP"/>
</dbReference>
<evidence type="ECO:0000313" key="5">
    <source>
        <dbReference type="EMBL" id="QBB71501.1"/>
    </source>
</evidence>
<dbReference type="AlphaFoldDB" id="A0A411HLW4"/>
<organism evidence="5 6">
    <name type="scientific">Pseudolysobacter antarcticus</name>
    <dbReference type="NCBI Taxonomy" id="2511995"/>
    <lineage>
        <taxon>Bacteria</taxon>
        <taxon>Pseudomonadati</taxon>
        <taxon>Pseudomonadota</taxon>
        <taxon>Gammaproteobacteria</taxon>
        <taxon>Lysobacterales</taxon>
        <taxon>Rhodanobacteraceae</taxon>
        <taxon>Pseudolysobacter</taxon>
    </lineage>
</organism>
<dbReference type="SUPFAM" id="SSF111369">
    <property type="entry name" value="HlyD-like secretion proteins"/>
    <property type="match status" value="2"/>
</dbReference>
<name>A0A411HLW4_9GAMM</name>
<evidence type="ECO:0000256" key="1">
    <source>
        <dbReference type="ARBA" id="ARBA00009477"/>
    </source>
</evidence>
<sequence length="402" mass="42029">MSTETAQVAATPITPTDMKTPRPMFSRKALVAVLIAIALGAGGAFYIAAPKSSVSTDNAYVQADSSIVAPKVRGLVAEVLVRHNQQVKRGDALLRIDAEEFDARVASAGAALQNAQATQAAASATLNALDAEEQLAASNIRSALTSIRSADAQSERAQADRKRFDNLVGSGAVAKHDADQYRAAAISAVADADRSRAQFDVSRNQAAVTRAKRQTLQANLAQAEAAVAGARAALNLALQDQQHTMIFAPIDGVVADRQVEQGDYVQPGTRLLSIVPINDLYVVANFKETQTGRMTAGQSASVEIDALPGVVFKGQVESFAPGSGSQFSLLPFEPGTGNFTKIVQRVPVRIRFDIGQSSLAALRPGLSSTVTVTLKAPSKTTVGDESVAPALPSIAATANIKQ</sequence>
<feature type="coiled-coil region" evidence="2">
    <location>
        <begin position="206"/>
        <end position="240"/>
    </location>
</feature>
<dbReference type="RefSeq" id="WP_129834563.1">
    <property type="nucleotide sequence ID" value="NZ_CP035704.1"/>
</dbReference>
<dbReference type="InterPro" id="IPR058625">
    <property type="entry name" value="MdtA-like_BSH"/>
</dbReference>
<dbReference type="GO" id="GO:0055085">
    <property type="term" value="P:transmembrane transport"/>
    <property type="evidence" value="ECO:0007669"/>
    <property type="project" value="InterPro"/>
</dbReference>
<comment type="similarity">
    <text evidence="1">Belongs to the membrane fusion protein (MFP) (TC 8.A.1) family.</text>
</comment>
<dbReference type="Pfam" id="PF25917">
    <property type="entry name" value="BSH_RND"/>
    <property type="match status" value="1"/>
</dbReference>